<dbReference type="PANTHER" id="PTHR48478:SF1">
    <property type="entry name" value="LECTIN-LIKE"/>
    <property type="match status" value="1"/>
</dbReference>
<accession>A0AA88J1P3</accession>
<dbReference type="InterPro" id="IPR025886">
    <property type="entry name" value="PP2-like"/>
</dbReference>
<dbReference type="Proteomes" id="UP001187192">
    <property type="component" value="Unassembled WGS sequence"/>
</dbReference>
<organism evidence="2 3">
    <name type="scientific">Ficus carica</name>
    <name type="common">Common fig</name>
    <dbReference type="NCBI Taxonomy" id="3494"/>
    <lineage>
        <taxon>Eukaryota</taxon>
        <taxon>Viridiplantae</taxon>
        <taxon>Streptophyta</taxon>
        <taxon>Embryophyta</taxon>
        <taxon>Tracheophyta</taxon>
        <taxon>Spermatophyta</taxon>
        <taxon>Magnoliopsida</taxon>
        <taxon>eudicotyledons</taxon>
        <taxon>Gunneridae</taxon>
        <taxon>Pentapetalae</taxon>
        <taxon>rosids</taxon>
        <taxon>fabids</taxon>
        <taxon>Rosales</taxon>
        <taxon>Moraceae</taxon>
        <taxon>Ficeae</taxon>
        <taxon>Ficus</taxon>
    </lineage>
</organism>
<dbReference type="EMBL" id="BTGU01000088">
    <property type="protein sequence ID" value="GMN59482.1"/>
    <property type="molecule type" value="Genomic_DNA"/>
</dbReference>
<dbReference type="PANTHER" id="PTHR48478">
    <property type="entry name" value="LECTIN-LIKE"/>
    <property type="match status" value="1"/>
</dbReference>
<protein>
    <submittedName>
        <fullName evidence="2">Uncharacterized protein</fullName>
    </submittedName>
</protein>
<proteinExistence type="predicted"/>
<dbReference type="GO" id="GO:0030246">
    <property type="term" value="F:carbohydrate binding"/>
    <property type="evidence" value="ECO:0007669"/>
    <property type="project" value="InterPro"/>
</dbReference>
<sequence>MGMTKWWSKSQPQLKKEDSKNSQNPTESSNKDEIVCNPSEAEPGTSKGKQAGRILDSLQKLEVILKDANISREDFSPQKLLIRVFIVVTRGDDAIEMAELIKVSWLDVSGSFDTIMLSPETLYEASFVVMVKEVEVVLWDTPAGSVHIQPADGHNRHGLSFVVMTENEVEWDTNVEQVPNVLLMIKKEDGTNTPVTFVPIQPDGKRNNLSFVVMMKNEDGTDTPATITGELNTPELSIMLTMKNDAGTISKVSFVPTQPDGSGHQLSFVVSMKNEVGQYTPVTFIPSKPDGSQPELSFALMMNNKVVWQTPVTIVPTLLDGSMHEVSFVVMMKNETGLDTLLTLVPTQPDGSRHTHSFALTMKNVIGWDTPVTIQISHSDGSRHEQKVKMSNLPKEQWVEIPVAKFRTFHENLGNMRIVMAEHKDQLWKRGFIFKGFKIQAKIA</sequence>
<evidence type="ECO:0000313" key="2">
    <source>
        <dbReference type="EMBL" id="GMN59482.1"/>
    </source>
</evidence>
<dbReference type="Pfam" id="PF14299">
    <property type="entry name" value="PP2"/>
    <property type="match status" value="2"/>
</dbReference>
<dbReference type="InterPro" id="IPR052147">
    <property type="entry name" value="PP2-like/Lectin"/>
</dbReference>
<feature type="region of interest" description="Disordered" evidence="1">
    <location>
        <begin position="1"/>
        <end position="51"/>
    </location>
</feature>
<name>A0AA88J1P3_FICCA</name>
<gene>
    <name evidence="2" type="ORF">TIFTF001_028575</name>
</gene>
<evidence type="ECO:0000313" key="3">
    <source>
        <dbReference type="Proteomes" id="UP001187192"/>
    </source>
</evidence>
<evidence type="ECO:0000256" key="1">
    <source>
        <dbReference type="SAM" id="MobiDB-lite"/>
    </source>
</evidence>
<comment type="caution">
    <text evidence="2">The sequence shown here is derived from an EMBL/GenBank/DDBJ whole genome shotgun (WGS) entry which is preliminary data.</text>
</comment>
<reference evidence="2" key="1">
    <citation type="submission" date="2023-07" db="EMBL/GenBank/DDBJ databases">
        <title>draft genome sequence of fig (Ficus carica).</title>
        <authorList>
            <person name="Takahashi T."/>
            <person name="Nishimura K."/>
        </authorList>
    </citation>
    <scope>NUCLEOTIDE SEQUENCE</scope>
</reference>
<dbReference type="AlphaFoldDB" id="A0AA88J1P3"/>
<keyword evidence="3" id="KW-1185">Reference proteome</keyword>